<feature type="domain" description="AB hydrolase-1" evidence="2">
    <location>
        <begin position="16"/>
        <end position="250"/>
    </location>
</feature>
<organism evidence="3 4">
    <name type="scientific">Tardiphaga robiniae</name>
    <dbReference type="NCBI Taxonomy" id="943830"/>
    <lineage>
        <taxon>Bacteria</taxon>
        <taxon>Pseudomonadati</taxon>
        <taxon>Pseudomonadota</taxon>
        <taxon>Alphaproteobacteria</taxon>
        <taxon>Hyphomicrobiales</taxon>
        <taxon>Nitrobacteraceae</taxon>
        <taxon>Tardiphaga</taxon>
    </lineage>
</organism>
<gene>
    <name evidence="3" type="ORF">HB776_23645</name>
</gene>
<dbReference type="InterPro" id="IPR029058">
    <property type="entry name" value="AB_hydrolase_fold"/>
</dbReference>
<dbReference type="KEGG" id="trb:HB776_23645"/>
<dbReference type="AlphaFoldDB" id="A0A7G6U9D3"/>
<proteinExistence type="predicted"/>
<dbReference type="PANTHER" id="PTHR43329">
    <property type="entry name" value="EPOXIDE HYDROLASE"/>
    <property type="match status" value="1"/>
</dbReference>
<dbReference type="SUPFAM" id="SSF53474">
    <property type="entry name" value="alpha/beta-Hydrolases"/>
    <property type="match status" value="1"/>
</dbReference>
<dbReference type="Pfam" id="PF00561">
    <property type="entry name" value="Abhydrolase_1"/>
    <property type="match status" value="1"/>
</dbReference>
<dbReference type="InterPro" id="IPR000073">
    <property type="entry name" value="AB_hydrolase_1"/>
</dbReference>
<dbReference type="EMBL" id="CP050292">
    <property type="protein sequence ID" value="QND75615.1"/>
    <property type="molecule type" value="Genomic_DNA"/>
</dbReference>
<accession>A0A7G6U9D3</accession>
<keyword evidence="1 3" id="KW-0378">Hydrolase</keyword>
<dbReference type="Proteomes" id="UP000515291">
    <property type="component" value="Chromosome"/>
</dbReference>
<dbReference type="GO" id="GO:0016787">
    <property type="term" value="F:hydrolase activity"/>
    <property type="evidence" value="ECO:0007669"/>
    <property type="project" value="UniProtKB-KW"/>
</dbReference>
<evidence type="ECO:0000313" key="3">
    <source>
        <dbReference type="EMBL" id="QND75615.1"/>
    </source>
</evidence>
<reference evidence="4" key="1">
    <citation type="journal article" date="2020" name="Mol. Plant Microbe">
        <title>Rhizobial microsymbionts of the narrowly endemic Oxytropis species growing in Kamchatka are characterized by significant genetic diversity and possess a set of genes that are associated with T3SS and T6SS secretion systems and can affect the development of symbiosis.</title>
        <authorList>
            <person name="Safronova V."/>
            <person name="Guro P."/>
            <person name="Sazanova A."/>
            <person name="Kuznetsova I."/>
            <person name="Belimov A."/>
            <person name="Yakubov V."/>
            <person name="Chirak E."/>
            <person name="Afonin A."/>
            <person name="Gogolev Y."/>
            <person name="Andronov E."/>
            <person name="Tikhonovich I."/>
        </authorList>
    </citation>
    <scope>NUCLEOTIDE SEQUENCE [LARGE SCALE GENOMIC DNA]</scope>
    <source>
        <strain evidence="4">581</strain>
    </source>
</reference>
<evidence type="ECO:0000313" key="4">
    <source>
        <dbReference type="Proteomes" id="UP000515291"/>
    </source>
</evidence>
<evidence type="ECO:0000259" key="2">
    <source>
        <dbReference type="Pfam" id="PF00561"/>
    </source>
</evidence>
<protein>
    <submittedName>
        <fullName evidence="3">Alpha/beta hydrolase</fullName>
    </submittedName>
</protein>
<name>A0A7G6U9D3_9BRAD</name>
<dbReference type="InterPro" id="IPR000639">
    <property type="entry name" value="Epox_hydrolase-like"/>
</dbReference>
<evidence type="ECO:0000256" key="1">
    <source>
        <dbReference type="ARBA" id="ARBA00022801"/>
    </source>
</evidence>
<dbReference type="PRINTS" id="PR00412">
    <property type="entry name" value="EPOXHYDRLASE"/>
</dbReference>
<dbReference type="Gene3D" id="3.40.50.1820">
    <property type="entry name" value="alpha/beta hydrolase"/>
    <property type="match status" value="1"/>
</dbReference>
<sequence>MHGFPYDIRGYDDAVDIINAAGFRTIVPYLRGYGPTRFLSSATIRSGQQAALGQDLLELMDALRIGKALVAGYDWGGRAACVVSALWPERVHGLVSCTGYNIQDLTNAARPSAPEQEARQWYQYYFHTERGRNGLIQNRDALAKLLWKMWSPSWAFDDATFERSASAFDNDDFVDVVVHSYMHRTGSIAGDPNYAFLETQLATQPRIDVPTIVLHGADDGIGPVKNSENHGQYFTGPYERRVIPGVGHNVPQEAPRAFAEAVLQLCRTASA</sequence>